<proteinExistence type="predicted"/>
<keyword evidence="3" id="KW-1185">Reference proteome</keyword>
<reference evidence="2 3" key="1">
    <citation type="submission" date="2016-07" db="EMBL/GenBank/DDBJ databases">
        <title>Draft Genome Sequence of Methylobrevis pamukkalensis PK2.</title>
        <authorList>
            <person name="Vasilenko O.V."/>
            <person name="Doronina N.V."/>
            <person name="Shmareva M.N."/>
            <person name="Tarlachkov S.V."/>
            <person name="Mustakhimov I."/>
            <person name="Trotsenko Y.A."/>
        </authorList>
    </citation>
    <scope>NUCLEOTIDE SEQUENCE [LARGE SCALE GENOMIC DNA]</scope>
    <source>
        <strain evidence="2 3">PK2</strain>
    </source>
</reference>
<evidence type="ECO:0000313" key="3">
    <source>
        <dbReference type="Proteomes" id="UP000094622"/>
    </source>
</evidence>
<organism evidence="2 3">
    <name type="scientific">Methylobrevis pamukkalensis</name>
    <dbReference type="NCBI Taxonomy" id="1439726"/>
    <lineage>
        <taxon>Bacteria</taxon>
        <taxon>Pseudomonadati</taxon>
        <taxon>Pseudomonadota</taxon>
        <taxon>Alphaproteobacteria</taxon>
        <taxon>Hyphomicrobiales</taxon>
        <taxon>Pleomorphomonadaceae</taxon>
        <taxon>Methylobrevis</taxon>
    </lineage>
</organism>
<dbReference type="InterPro" id="IPR010131">
    <property type="entry name" value="MdtP/NodT-like"/>
</dbReference>
<dbReference type="RefSeq" id="WP_069306204.1">
    <property type="nucleotide sequence ID" value="NZ_MCRJ01000021.1"/>
</dbReference>
<dbReference type="PANTHER" id="PTHR30203:SF24">
    <property type="entry name" value="BLR4935 PROTEIN"/>
    <property type="match status" value="1"/>
</dbReference>
<dbReference type="AlphaFoldDB" id="A0A1E3H545"/>
<evidence type="ECO:0000256" key="1">
    <source>
        <dbReference type="SAM" id="SignalP"/>
    </source>
</evidence>
<dbReference type="Proteomes" id="UP000094622">
    <property type="component" value="Unassembled WGS sequence"/>
</dbReference>
<dbReference type="OrthoDB" id="237412at2"/>
<dbReference type="SUPFAM" id="SSF56954">
    <property type="entry name" value="Outer membrane efflux proteins (OEP)"/>
    <property type="match status" value="1"/>
</dbReference>
<evidence type="ECO:0000313" key="2">
    <source>
        <dbReference type="EMBL" id="ODN71457.1"/>
    </source>
</evidence>
<accession>A0A1E3H545</accession>
<dbReference type="Gene3D" id="1.20.1600.10">
    <property type="entry name" value="Outer membrane efflux proteins (OEP)"/>
    <property type="match status" value="1"/>
</dbReference>
<gene>
    <name evidence="2" type="ORF">A6302_01234</name>
</gene>
<protein>
    <submittedName>
        <fullName evidence="2">Outer membrane efflux protein</fullName>
    </submittedName>
</protein>
<dbReference type="EMBL" id="MCRJ01000021">
    <property type="protein sequence ID" value="ODN71457.1"/>
    <property type="molecule type" value="Genomic_DNA"/>
</dbReference>
<dbReference type="GO" id="GO:0015562">
    <property type="term" value="F:efflux transmembrane transporter activity"/>
    <property type="evidence" value="ECO:0007669"/>
    <property type="project" value="InterPro"/>
</dbReference>
<name>A0A1E3H545_9HYPH</name>
<feature type="chain" id="PRO_5009128966" evidence="1">
    <location>
        <begin position="28"/>
        <end position="481"/>
    </location>
</feature>
<dbReference type="PATRIC" id="fig|1439726.3.peg.1298"/>
<comment type="caution">
    <text evidence="2">The sequence shown here is derived from an EMBL/GenBank/DDBJ whole genome shotgun (WGS) entry which is preliminary data.</text>
</comment>
<sequence>MIPGPASRRILPSLAATLLLGACVAFTPDGSMAPVASRVSLELGKDTVKITSAADEIGVGHRVQALLAKPLTADAAVQVALLNNRGLQAEYNALGISEADYVAATLPPINPALSVERALTEWEFGIERSLAVELVQLAYWPKRKAIAATSFEAAQYRAIEATFRTAADTRRAFYEAVGARQRVGFLGRARQTASLAAELTIKLGETGAATRGAQARASAFYAEVSAELAQARLDADRAREALTRRMGLWGTAAADFKLPSSLPKLPKLRTVAEVEADAVRRRVDLIAARLELDATAKELGLTNATRFVSVLDLTGTGTTDWVRHDGKTEREEAGSLELHLEIPVWDFGETGRRRAVETYMQSANRFVELAVNVRSEAREAYRTYRATHDITRQYQNRVIPLRNLIEEESLLEYNGMLIDVLDLLDTERETIDSNVAAIEAKRNFFIAEVDFQAALIGGGGSGGGAGAETGGAAAVAEAGGH</sequence>
<keyword evidence="1" id="KW-0732">Signal</keyword>
<dbReference type="PANTHER" id="PTHR30203">
    <property type="entry name" value="OUTER MEMBRANE CATION EFFLUX PROTEIN"/>
    <property type="match status" value="1"/>
</dbReference>
<feature type="signal peptide" evidence="1">
    <location>
        <begin position="1"/>
        <end position="27"/>
    </location>
</feature>